<protein>
    <submittedName>
        <fullName evidence="2">Uncharacterized protein</fullName>
    </submittedName>
</protein>
<gene>
    <name evidence="2" type="ORF">DERF_010069</name>
</gene>
<evidence type="ECO:0000256" key="1">
    <source>
        <dbReference type="SAM" id="MobiDB-lite"/>
    </source>
</evidence>
<keyword evidence="3" id="KW-1185">Reference proteome</keyword>
<accession>A0A922HVA5</accession>
<name>A0A922HVA5_DERFA</name>
<sequence length="82" mass="9273">MGKKFIKREEFAKILVFSPSNEETNFLCGCEYPRVPPASTNRTTNQPTNQPTNQSTNQRNQKKNPKKNCTKDTNQSAIQPAS</sequence>
<dbReference type="EMBL" id="ASGP02000004">
    <property type="protein sequence ID" value="KAH9511622.1"/>
    <property type="molecule type" value="Genomic_DNA"/>
</dbReference>
<organism evidence="2 3">
    <name type="scientific">Dermatophagoides farinae</name>
    <name type="common">American house dust mite</name>
    <dbReference type="NCBI Taxonomy" id="6954"/>
    <lineage>
        <taxon>Eukaryota</taxon>
        <taxon>Metazoa</taxon>
        <taxon>Ecdysozoa</taxon>
        <taxon>Arthropoda</taxon>
        <taxon>Chelicerata</taxon>
        <taxon>Arachnida</taxon>
        <taxon>Acari</taxon>
        <taxon>Acariformes</taxon>
        <taxon>Sarcoptiformes</taxon>
        <taxon>Astigmata</taxon>
        <taxon>Psoroptidia</taxon>
        <taxon>Analgoidea</taxon>
        <taxon>Pyroglyphidae</taxon>
        <taxon>Dermatophagoidinae</taxon>
        <taxon>Dermatophagoides</taxon>
    </lineage>
</organism>
<comment type="caution">
    <text evidence="2">The sequence shown here is derived from an EMBL/GenBank/DDBJ whole genome shotgun (WGS) entry which is preliminary data.</text>
</comment>
<dbReference type="AlphaFoldDB" id="A0A922HVA5"/>
<feature type="compositionally biased region" description="Polar residues" evidence="1">
    <location>
        <begin position="71"/>
        <end position="82"/>
    </location>
</feature>
<reference evidence="2" key="2">
    <citation type="journal article" date="2022" name="Res Sq">
        <title>Comparative Genomics Reveals Insights into the Divergent Evolution of Astigmatic Mites and Household Pest Adaptations.</title>
        <authorList>
            <person name="Xiong Q."/>
            <person name="Wan A.T.-Y."/>
            <person name="Liu X.-Y."/>
            <person name="Fung C.S.-H."/>
            <person name="Xiao X."/>
            <person name="Malainual N."/>
            <person name="Hou J."/>
            <person name="Wang L."/>
            <person name="Wang M."/>
            <person name="Yang K."/>
            <person name="Cui Y."/>
            <person name="Leung E."/>
            <person name="Nong W."/>
            <person name="Shin S.-K."/>
            <person name="Au S."/>
            <person name="Jeong K.Y."/>
            <person name="Chew F.T."/>
            <person name="Hui J."/>
            <person name="Leung T.F."/>
            <person name="Tungtrongchitr A."/>
            <person name="Zhong N."/>
            <person name="Liu Z."/>
            <person name="Tsui S."/>
        </authorList>
    </citation>
    <scope>NUCLEOTIDE SEQUENCE</scope>
    <source>
        <strain evidence="2">Derf</strain>
        <tissue evidence="2">Whole organism</tissue>
    </source>
</reference>
<evidence type="ECO:0000313" key="3">
    <source>
        <dbReference type="Proteomes" id="UP000790347"/>
    </source>
</evidence>
<reference evidence="2" key="1">
    <citation type="submission" date="2013-05" db="EMBL/GenBank/DDBJ databases">
        <authorList>
            <person name="Yim A.K.Y."/>
            <person name="Chan T.F."/>
            <person name="Ji K.M."/>
            <person name="Liu X.Y."/>
            <person name="Zhou J.W."/>
            <person name="Li R.Q."/>
            <person name="Yang K.Y."/>
            <person name="Li J."/>
            <person name="Li M."/>
            <person name="Law P.T.W."/>
            <person name="Wu Y.L."/>
            <person name="Cai Z.L."/>
            <person name="Qin H."/>
            <person name="Bao Y."/>
            <person name="Leung R.K.K."/>
            <person name="Ng P.K.S."/>
            <person name="Zou J."/>
            <person name="Zhong X.J."/>
            <person name="Ran P.X."/>
            <person name="Zhong N.S."/>
            <person name="Liu Z.G."/>
            <person name="Tsui S.K.W."/>
        </authorList>
    </citation>
    <scope>NUCLEOTIDE SEQUENCE</scope>
    <source>
        <strain evidence="2">Derf</strain>
        <tissue evidence="2">Whole organism</tissue>
    </source>
</reference>
<dbReference type="Proteomes" id="UP000790347">
    <property type="component" value="Unassembled WGS sequence"/>
</dbReference>
<feature type="compositionally biased region" description="Low complexity" evidence="1">
    <location>
        <begin position="39"/>
        <end position="59"/>
    </location>
</feature>
<proteinExistence type="predicted"/>
<feature type="region of interest" description="Disordered" evidence="1">
    <location>
        <begin position="33"/>
        <end position="82"/>
    </location>
</feature>
<evidence type="ECO:0000313" key="2">
    <source>
        <dbReference type="EMBL" id="KAH9511622.1"/>
    </source>
</evidence>